<name>A0AAD9R1B3_ACRCE</name>
<feature type="region of interest" description="Disordered" evidence="1">
    <location>
        <begin position="88"/>
        <end position="144"/>
    </location>
</feature>
<proteinExistence type="predicted"/>
<feature type="non-terminal residue" evidence="2">
    <location>
        <position position="144"/>
    </location>
</feature>
<sequence length="144" mass="15817">SVVGQDPTGGEAHSHKDPEKVADDTNLPLPDKEYLPELIESKSSNNDIDNEDGASGHEILEELSPDDSFPGESGYEDYEIENIVKLKQGGPLSGLSDDQWIRDVKLMNPQGKKPQESEEWSKSHGQREFPGEGKQDQFGNGILA</sequence>
<evidence type="ECO:0000313" key="2">
    <source>
        <dbReference type="EMBL" id="KAK2571058.1"/>
    </source>
</evidence>
<dbReference type="Proteomes" id="UP001249851">
    <property type="component" value="Unassembled WGS sequence"/>
</dbReference>
<accession>A0AAD9R1B3</accession>
<protein>
    <submittedName>
        <fullName evidence="2">Uncharacterized protein</fullName>
    </submittedName>
</protein>
<feature type="compositionally biased region" description="Basic and acidic residues" evidence="1">
    <location>
        <begin position="113"/>
        <end position="135"/>
    </location>
</feature>
<feature type="region of interest" description="Disordered" evidence="1">
    <location>
        <begin position="1"/>
        <end position="76"/>
    </location>
</feature>
<dbReference type="AlphaFoldDB" id="A0AAD9R1B3"/>
<reference evidence="2" key="1">
    <citation type="journal article" date="2023" name="G3 (Bethesda)">
        <title>Whole genome assembly and annotation of the endangered Caribbean coral Acropora cervicornis.</title>
        <authorList>
            <person name="Selwyn J.D."/>
            <person name="Vollmer S.V."/>
        </authorList>
    </citation>
    <scope>NUCLEOTIDE SEQUENCE</scope>
    <source>
        <strain evidence="2">K2</strain>
    </source>
</reference>
<gene>
    <name evidence="2" type="ORF">P5673_003610</name>
</gene>
<dbReference type="EMBL" id="JARQWQ010000006">
    <property type="protein sequence ID" value="KAK2571058.1"/>
    <property type="molecule type" value="Genomic_DNA"/>
</dbReference>
<keyword evidence="3" id="KW-1185">Reference proteome</keyword>
<comment type="caution">
    <text evidence="2">The sequence shown here is derived from an EMBL/GenBank/DDBJ whole genome shotgun (WGS) entry which is preliminary data.</text>
</comment>
<feature type="non-terminal residue" evidence="2">
    <location>
        <position position="1"/>
    </location>
</feature>
<evidence type="ECO:0000313" key="3">
    <source>
        <dbReference type="Proteomes" id="UP001249851"/>
    </source>
</evidence>
<reference evidence="2" key="2">
    <citation type="journal article" date="2023" name="Science">
        <title>Genomic signatures of disease resistance in endangered staghorn corals.</title>
        <authorList>
            <person name="Vollmer S.V."/>
            <person name="Selwyn J.D."/>
            <person name="Despard B.A."/>
            <person name="Roesel C.L."/>
        </authorList>
    </citation>
    <scope>NUCLEOTIDE SEQUENCE</scope>
    <source>
        <strain evidence="2">K2</strain>
    </source>
</reference>
<evidence type="ECO:0000256" key="1">
    <source>
        <dbReference type="SAM" id="MobiDB-lite"/>
    </source>
</evidence>
<feature type="compositionally biased region" description="Basic and acidic residues" evidence="1">
    <location>
        <begin position="12"/>
        <end position="23"/>
    </location>
</feature>
<organism evidence="2 3">
    <name type="scientific">Acropora cervicornis</name>
    <name type="common">Staghorn coral</name>
    <dbReference type="NCBI Taxonomy" id="6130"/>
    <lineage>
        <taxon>Eukaryota</taxon>
        <taxon>Metazoa</taxon>
        <taxon>Cnidaria</taxon>
        <taxon>Anthozoa</taxon>
        <taxon>Hexacorallia</taxon>
        <taxon>Scleractinia</taxon>
        <taxon>Astrocoeniina</taxon>
        <taxon>Acroporidae</taxon>
        <taxon>Acropora</taxon>
    </lineage>
</organism>